<organism evidence="1 2">
    <name type="scientific">Phytophthora nicotianae P1569</name>
    <dbReference type="NCBI Taxonomy" id="1317065"/>
    <lineage>
        <taxon>Eukaryota</taxon>
        <taxon>Sar</taxon>
        <taxon>Stramenopiles</taxon>
        <taxon>Oomycota</taxon>
        <taxon>Peronosporomycetes</taxon>
        <taxon>Peronosporales</taxon>
        <taxon>Peronosporaceae</taxon>
        <taxon>Phytophthora</taxon>
    </lineage>
</organism>
<accession>V9EJZ3</accession>
<proteinExistence type="predicted"/>
<name>V9EJZ3_PHYNI</name>
<sequence>MLVGLQPAGEMVRTITWRRKDTHEHPVNWLGS</sequence>
<gene>
    <name evidence="1" type="ORF">F443_15128</name>
</gene>
<evidence type="ECO:0000313" key="2">
    <source>
        <dbReference type="Proteomes" id="UP000018721"/>
    </source>
</evidence>
<reference evidence="1 2" key="1">
    <citation type="submission" date="2013-11" db="EMBL/GenBank/DDBJ databases">
        <title>The Genome Sequence of Phytophthora parasitica P1569.</title>
        <authorList>
            <consortium name="The Broad Institute Genomics Platform"/>
            <person name="Russ C."/>
            <person name="Tyler B."/>
            <person name="Panabieres F."/>
            <person name="Shan W."/>
            <person name="Tripathy S."/>
            <person name="Grunwald N."/>
            <person name="Machado M."/>
            <person name="Johnson C.S."/>
            <person name="Arredondo F."/>
            <person name="Hong C."/>
            <person name="Coffey M."/>
            <person name="Young S.K."/>
            <person name="Zeng Q."/>
            <person name="Gargeya S."/>
            <person name="Fitzgerald M."/>
            <person name="Abouelleil A."/>
            <person name="Alvarado L."/>
            <person name="Chapman S.B."/>
            <person name="Gainer-Dewar J."/>
            <person name="Goldberg J."/>
            <person name="Griggs A."/>
            <person name="Gujja S."/>
            <person name="Hansen M."/>
            <person name="Howarth C."/>
            <person name="Imamovic A."/>
            <person name="Ireland A."/>
            <person name="Larimer J."/>
            <person name="McCowan C."/>
            <person name="Murphy C."/>
            <person name="Pearson M."/>
            <person name="Poon T.W."/>
            <person name="Priest M."/>
            <person name="Roberts A."/>
            <person name="Saif S."/>
            <person name="Shea T."/>
            <person name="Sykes S."/>
            <person name="Wortman J."/>
            <person name="Nusbaum C."/>
            <person name="Birren B."/>
        </authorList>
    </citation>
    <scope>NUCLEOTIDE SEQUENCE [LARGE SCALE GENOMIC DNA]</scope>
    <source>
        <strain evidence="1 2">P1569</strain>
    </source>
</reference>
<evidence type="ECO:0000313" key="1">
    <source>
        <dbReference type="EMBL" id="ETI39276.1"/>
    </source>
</evidence>
<dbReference type="AlphaFoldDB" id="V9EJZ3"/>
<dbReference type="HOGENOM" id="CLU_3393238_0_0_1"/>
<protein>
    <submittedName>
        <fullName evidence="1">Uncharacterized protein</fullName>
    </submittedName>
</protein>
<dbReference type="EMBL" id="ANIZ01002636">
    <property type="protein sequence ID" value="ETI39276.1"/>
    <property type="molecule type" value="Genomic_DNA"/>
</dbReference>
<dbReference type="Proteomes" id="UP000018721">
    <property type="component" value="Unassembled WGS sequence"/>
</dbReference>
<keyword evidence="2" id="KW-1185">Reference proteome</keyword>
<comment type="caution">
    <text evidence="1">The sequence shown here is derived from an EMBL/GenBank/DDBJ whole genome shotgun (WGS) entry which is preliminary data.</text>
</comment>